<sequence>MSTTTAKPIAQNSFSSRERNAIQNRIAEIRSSWNQQTRQFRAEQASTIQSLLGHMFPGTAAQTAGSGRARVG</sequence>
<dbReference type="RefSeq" id="WP_075082776.1">
    <property type="nucleotide sequence ID" value="NZ_CP042912.1"/>
</dbReference>
<evidence type="ECO:0000313" key="2">
    <source>
        <dbReference type="Proteomes" id="UP000322214"/>
    </source>
</evidence>
<organism evidence="1 2">
    <name type="scientific">Mariniblastus fucicola</name>
    <dbReference type="NCBI Taxonomy" id="980251"/>
    <lineage>
        <taxon>Bacteria</taxon>
        <taxon>Pseudomonadati</taxon>
        <taxon>Planctomycetota</taxon>
        <taxon>Planctomycetia</taxon>
        <taxon>Pirellulales</taxon>
        <taxon>Pirellulaceae</taxon>
        <taxon>Mariniblastus</taxon>
    </lineage>
</organism>
<dbReference type="AlphaFoldDB" id="A0A5B9PI55"/>
<gene>
    <name evidence="1" type="ORF">MFFC18_48780</name>
</gene>
<proteinExistence type="predicted"/>
<keyword evidence="2" id="KW-1185">Reference proteome</keyword>
<reference evidence="1 2" key="1">
    <citation type="submission" date="2019-08" db="EMBL/GenBank/DDBJ databases">
        <title>Deep-cultivation of Planctomycetes and their phenomic and genomic characterization uncovers novel biology.</title>
        <authorList>
            <person name="Wiegand S."/>
            <person name="Jogler M."/>
            <person name="Boedeker C."/>
            <person name="Pinto D."/>
            <person name="Vollmers J."/>
            <person name="Rivas-Marin E."/>
            <person name="Kohn T."/>
            <person name="Peeters S.H."/>
            <person name="Heuer A."/>
            <person name="Rast P."/>
            <person name="Oberbeckmann S."/>
            <person name="Bunk B."/>
            <person name="Jeske O."/>
            <person name="Meyerdierks A."/>
            <person name="Storesund J.E."/>
            <person name="Kallscheuer N."/>
            <person name="Luecker S."/>
            <person name="Lage O.M."/>
            <person name="Pohl T."/>
            <person name="Merkel B.J."/>
            <person name="Hornburger P."/>
            <person name="Mueller R.-W."/>
            <person name="Bruemmer F."/>
            <person name="Labrenz M."/>
            <person name="Spormann A.M."/>
            <person name="Op den Camp H."/>
            <person name="Overmann J."/>
            <person name="Amann R."/>
            <person name="Jetten M.S.M."/>
            <person name="Mascher T."/>
            <person name="Medema M.H."/>
            <person name="Devos D.P."/>
            <person name="Kaster A.-K."/>
            <person name="Ovreas L."/>
            <person name="Rohde M."/>
            <person name="Galperin M.Y."/>
            <person name="Jogler C."/>
        </authorList>
    </citation>
    <scope>NUCLEOTIDE SEQUENCE [LARGE SCALE GENOMIC DNA]</scope>
    <source>
        <strain evidence="1 2">FC18</strain>
    </source>
</reference>
<dbReference type="KEGG" id="mff:MFFC18_48780"/>
<dbReference type="Proteomes" id="UP000322214">
    <property type="component" value="Chromosome"/>
</dbReference>
<dbReference type="EMBL" id="CP042912">
    <property type="protein sequence ID" value="QEG24955.1"/>
    <property type="molecule type" value="Genomic_DNA"/>
</dbReference>
<protein>
    <submittedName>
        <fullName evidence="1">Uncharacterized protein</fullName>
    </submittedName>
</protein>
<accession>A0A5B9PI55</accession>
<evidence type="ECO:0000313" key="1">
    <source>
        <dbReference type="EMBL" id="QEG24955.1"/>
    </source>
</evidence>
<name>A0A5B9PI55_9BACT</name>